<evidence type="ECO:0000313" key="1">
    <source>
        <dbReference type="EMBL" id="UHK03324.1"/>
    </source>
</evidence>
<proteinExistence type="predicted"/>
<reference evidence="1" key="1">
    <citation type="submission" date="2021-05" db="EMBL/GenBank/DDBJ databases">
        <authorList>
            <person name="Feng G."/>
        </authorList>
    </citation>
    <scope>NUCLEOTIDE SEQUENCE</scope>
    <source>
        <strain evidence="1">JM1FY86115</strain>
    </source>
</reference>
<keyword evidence="2" id="KW-1185">Reference proteome</keyword>
<organism evidence="1 2">
    <name type="scientific">Frankliniella intonsa rhabdovirus 1</name>
    <dbReference type="NCBI Taxonomy" id="3070917"/>
    <lineage>
        <taxon>Viruses</taxon>
        <taxon>Riboviria</taxon>
        <taxon>Orthornavirae</taxon>
        <taxon>Negarnaviricota</taxon>
        <taxon>Haploviricotina</taxon>
        <taxon>Monjiviricetes</taxon>
        <taxon>Mononegavirales</taxon>
        <taxon>Rhabdoviridae</taxon>
        <taxon>Alpharhabdovirinae</taxon>
        <taxon>Alphathriprhavirus</taxon>
        <taxon>Alphathriprhavirus intonsa</taxon>
        <taxon>Thriprhavirus intonsa</taxon>
    </lineage>
</organism>
<protein>
    <submittedName>
        <fullName evidence="1">Matrix protein</fullName>
    </submittedName>
</protein>
<evidence type="ECO:0000313" key="2">
    <source>
        <dbReference type="Proteomes" id="UP001157406"/>
    </source>
</evidence>
<dbReference type="EMBL" id="MZ209657">
    <property type="protein sequence ID" value="UHK03324.1"/>
    <property type="molecule type" value="Viral_cRNA"/>
</dbReference>
<name>A0A8K1XB94_9RHAB</name>
<dbReference type="Proteomes" id="UP001157406">
    <property type="component" value="Segment"/>
</dbReference>
<gene>
    <name evidence="1" type="ORF">FFIRV1_gp3</name>
</gene>
<accession>A0A8K1XB94</accession>
<sequence length="222" mass="24437">MDRLKKMLVNRPNTPKRAFSLSSNSGPPPYSSMEAVNILDPALVMPSAPQVADRPDTKVVKIWVEASLKVRTDKKMARCSDIGALVSRLVDKYDAAIGYKPIVLSVASVMVVLIEAVSEDPGTYIYKTTFSHPIQFYLRSPYNYTNSDVEVVKSFKSMARGATAYVDFSLTITPTEIKATDFGEVIKMAQHGAAQSSTTVHQLMDLMGVEYEEGDVTTLICK</sequence>